<organism evidence="5 6">
    <name type="scientific">Paraburkholderia elongata</name>
    <dbReference type="NCBI Taxonomy" id="2675747"/>
    <lineage>
        <taxon>Bacteria</taxon>
        <taxon>Pseudomonadati</taxon>
        <taxon>Pseudomonadota</taxon>
        <taxon>Betaproteobacteria</taxon>
        <taxon>Burkholderiales</taxon>
        <taxon>Burkholderiaceae</taxon>
        <taxon>Paraburkholderia</taxon>
    </lineage>
</organism>
<accession>A0A972NZA1</accession>
<gene>
    <name evidence="5" type="ORF">GNZ13_50965</name>
</gene>
<evidence type="ECO:0000259" key="4">
    <source>
        <dbReference type="PROSITE" id="PS51032"/>
    </source>
</evidence>
<dbReference type="InterPro" id="IPR036955">
    <property type="entry name" value="AP2/ERF_dom_sf"/>
</dbReference>
<dbReference type="SUPFAM" id="SSF54171">
    <property type="entry name" value="DNA-binding domain"/>
    <property type="match status" value="1"/>
</dbReference>
<proteinExistence type="predicted"/>
<dbReference type="RefSeq" id="WP_172179046.1">
    <property type="nucleotide sequence ID" value="NZ_WOEZ01000345.1"/>
</dbReference>
<dbReference type="Proteomes" id="UP000655523">
    <property type="component" value="Unassembled WGS sequence"/>
</dbReference>
<evidence type="ECO:0000256" key="3">
    <source>
        <dbReference type="ARBA" id="ARBA00023163"/>
    </source>
</evidence>
<comment type="caution">
    <text evidence="5">The sequence shown here is derived from an EMBL/GenBank/DDBJ whole genome shotgun (WGS) entry which is preliminary data.</text>
</comment>
<evidence type="ECO:0000313" key="6">
    <source>
        <dbReference type="Proteomes" id="UP000655523"/>
    </source>
</evidence>
<keyword evidence="2" id="KW-0238">DNA-binding</keyword>
<feature type="domain" description="AP2/ERF" evidence="4">
    <location>
        <begin position="28"/>
        <end position="84"/>
    </location>
</feature>
<dbReference type="InterPro" id="IPR016177">
    <property type="entry name" value="DNA-bd_dom_sf"/>
</dbReference>
<dbReference type="GO" id="GO:0003700">
    <property type="term" value="F:DNA-binding transcription factor activity"/>
    <property type="evidence" value="ECO:0007669"/>
    <property type="project" value="InterPro"/>
</dbReference>
<dbReference type="EMBL" id="WOEZ01000345">
    <property type="protein sequence ID" value="NPT62586.1"/>
    <property type="molecule type" value="Genomic_DNA"/>
</dbReference>
<keyword evidence="6" id="KW-1185">Reference proteome</keyword>
<protein>
    <recommendedName>
        <fullName evidence="4">AP2/ERF domain-containing protein</fullName>
    </recommendedName>
</protein>
<dbReference type="GO" id="GO:0003677">
    <property type="term" value="F:DNA binding"/>
    <property type="evidence" value="ECO:0007669"/>
    <property type="project" value="UniProtKB-KW"/>
</dbReference>
<dbReference type="AlphaFoldDB" id="A0A972NZA1"/>
<reference evidence="5 6" key="1">
    <citation type="submission" date="2019-11" db="EMBL/GenBank/DDBJ databases">
        <title>Metabolism of dissolved organic matter in forest soils.</title>
        <authorList>
            <person name="Cyle K.T."/>
            <person name="Wilhelm R.C."/>
            <person name="Martinez C.E."/>
        </authorList>
    </citation>
    <scope>NUCLEOTIDE SEQUENCE [LARGE SCALE GENOMIC DNA]</scope>
    <source>
        <strain evidence="5 6">5N</strain>
    </source>
</reference>
<keyword evidence="3" id="KW-0804">Transcription</keyword>
<keyword evidence="1" id="KW-0805">Transcription regulation</keyword>
<name>A0A972NZA1_9BURK</name>
<dbReference type="InterPro" id="IPR001471">
    <property type="entry name" value="AP2/ERF_dom"/>
</dbReference>
<evidence type="ECO:0000313" key="5">
    <source>
        <dbReference type="EMBL" id="NPT62586.1"/>
    </source>
</evidence>
<evidence type="ECO:0000256" key="1">
    <source>
        <dbReference type="ARBA" id="ARBA00023015"/>
    </source>
</evidence>
<sequence length="557" mass="62729">MDTLSAPTLPQTLFVKGMNKPTTNNTSGYAGVSWHKAAGKWSAYIHIEGKRKYLGLFQTAEAASAAVTAAAPALPLPPPVPTVAEQRAELLTAVQRLYEQHGLRALATPFLEKQPDALYPRLLSSSLKQPVLLAELGLAEAYAAWKLSSRTYRGSTKPQWTWEVAIERAREVKEREGDLPTVQWFRQNGYSSLVVAVHKSGRTWGDLREALGSFATCPFYESRNGVRWRSRPEASLSNFLYARGIDHKRGERYPDRYAEQTGRHRGLFDLHFVSTTGAWIDVEIWGDLPDNLTKGRYAATRAMKETFNATNPRFLGLQYRDCLSDARLTELLAPYIGHIDPFRFDKPSDRTIETAHWSDADELLESCRALAADMPDGRFPSEDWLRKRGKYADRAGPQYSTLAGRVHEWLGGTRQVRRMLNQDHASTISWSPDRAVEAWRDFHIKYGMTPSQYMGARKRMTLPAEVVAEASRIYAAAERHGALATARAGHNTRVKWTEETVTAAWRRFVSTHGVIPSQCMSATRRKTMPSEVCDEATRIYEAARRLDILATLRGLSK</sequence>
<evidence type="ECO:0000256" key="2">
    <source>
        <dbReference type="ARBA" id="ARBA00023125"/>
    </source>
</evidence>
<dbReference type="Gene3D" id="3.30.730.10">
    <property type="entry name" value="AP2/ERF domain"/>
    <property type="match status" value="1"/>
</dbReference>
<dbReference type="PROSITE" id="PS51032">
    <property type="entry name" value="AP2_ERF"/>
    <property type="match status" value="1"/>
</dbReference>